<evidence type="ECO:0000259" key="4">
    <source>
        <dbReference type="Pfam" id="PF07532"/>
    </source>
</evidence>
<evidence type="ECO:0000256" key="2">
    <source>
        <dbReference type="SAM" id="Phobius"/>
    </source>
</evidence>
<keyword evidence="2" id="KW-1133">Transmembrane helix</keyword>
<proteinExistence type="predicted"/>
<dbReference type="RefSeq" id="WP_090160641.1">
    <property type="nucleotide sequence ID" value="NZ_FMWK01000001.1"/>
</dbReference>
<reference evidence="5 6" key="1">
    <citation type="submission" date="2016-10" db="EMBL/GenBank/DDBJ databases">
        <authorList>
            <person name="de Groot N.N."/>
        </authorList>
    </citation>
    <scope>NUCLEOTIDE SEQUENCE [LARGE SCALE GENOMIC DNA]</scope>
    <source>
        <strain evidence="5 6">DSM 10317</strain>
    </source>
</reference>
<dbReference type="Pfam" id="PF18951">
    <property type="entry name" value="DUF5695"/>
    <property type="match status" value="2"/>
</dbReference>
<feature type="compositionally biased region" description="Basic and acidic residues" evidence="1">
    <location>
        <begin position="1906"/>
        <end position="1925"/>
    </location>
</feature>
<dbReference type="Gene3D" id="2.60.40.10">
    <property type="entry name" value="Immunoglobulins"/>
    <property type="match status" value="1"/>
</dbReference>
<evidence type="ECO:0000313" key="5">
    <source>
        <dbReference type="EMBL" id="SCZ76351.1"/>
    </source>
</evidence>
<feature type="region of interest" description="Disordered" evidence="1">
    <location>
        <begin position="1879"/>
        <end position="1955"/>
    </location>
</feature>
<dbReference type="SUPFAM" id="SSF49899">
    <property type="entry name" value="Concanavalin A-like lectins/glucanases"/>
    <property type="match status" value="1"/>
</dbReference>
<dbReference type="Proteomes" id="UP000199428">
    <property type="component" value="Unassembled WGS sequence"/>
</dbReference>
<dbReference type="InterPro" id="IPR013783">
    <property type="entry name" value="Ig-like_fold"/>
</dbReference>
<feature type="signal peptide" evidence="3">
    <location>
        <begin position="1"/>
        <end position="22"/>
    </location>
</feature>
<feature type="compositionally biased region" description="Acidic residues" evidence="1">
    <location>
        <begin position="1926"/>
        <end position="1950"/>
    </location>
</feature>
<evidence type="ECO:0000256" key="3">
    <source>
        <dbReference type="SAM" id="SignalP"/>
    </source>
</evidence>
<dbReference type="InterPro" id="IPR043750">
    <property type="entry name" value="DUF5695"/>
</dbReference>
<gene>
    <name evidence="5" type="ORF">SAMN02910350_00209</name>
</gene>
<evidence type="ECO:0000256" key="1">
    <source>
        <dbReference type="SAM" id="MobiDB-lite"/>
    </source>
</evidence>
<feature type="compositionally biased region" description="Acidic residues" evidence="1">
    <location>
        <begin position="1633"/>
        <end position="1642"/>
    </location>
</feature>
<dbReference type="EMBL" id="FMWK01000001">
    <property type="protein sequence ID" value="SCZ76351.1"/>
    <property type="molecule type" value="Genomic_DNA"/>
</dbReference>
<accession>A0A1G5RSD6</accession>
<feature type="domain" description="Bacterial Ig-like" evidence="4">
    <location>
        <begin position="1139"/>
        <end position="1196"/>
    </location>
</feature>
<name>A0A1G5RSD6_PSEXY</name>
<evidence type="ECO:0000313" key="6">
    <source>
        <dbReference type="Proteomes" id="UP000199428"/>
    </source>
</evidence>
<feature type="chain" id="PRO_5038784435" evidence="3">
    <location>
        <begin position="23"/>
        <end position="1991"/>
    </location>
</feature>
<dbReference type="InterPro" id="IPR011081">
    <property type="entry name" value="Big_4"/>
</dbReference>
<dbReference type="Pfam" id="PF07532">
    <property type="entry name" value="Big_4"/>
    <property type="match status" value="1"/>
</dbReference>
<keyword evidence="3" id="KW-0732">Signal</keyword>
<dbReference type="InterPro" id="IPR013320">
    <property type="entry name" value="ConA-like_dom_sf"/>
</dbReference>
<dbReference type="Gene3D" id="2.60.120.260">
    <property type="entry name" value="Galactose-binding domain-like"/>
    <property type="match status" value="2"/>
</dbReference>
<keyword evidence="2" id="KW-0812">Transmembrane</keyword>
<feature type="region of interest" description="Disordered" evidence="1">
    <location>
        <begin position="1585"/>
        <end position="1655"/>
    </location>
</feature>
<feature type="region of interest" description="Disordered" evidence="1">
    <location>
        <begin position="1840"/>
        <end position="1863"/>
    </location>
</feature>
<organism evidence="5 6">
    <name type="scientific">Pseudobutyrivibrio xylanivorans</name>
    <dbReference type="NCBI Taxonomy" id="185007"/>
    <lineage>
        <taxon>Bacteria</taxon>
        <taxon>Bacillati</taxon>
        <taxon>Bacillota</taxon>
        <taxon>Clostridia</taxon>
        <taxon>Lachnospirales</taxon>
        <taxon>Lachnospiraceae</taxon>
        <taxon>Pseudobutyrivibrio</taxon>
    </lineage>
</organism>
<dbReference type="Pfam" id="PF22352">
    <property type="entry name" value="K319L-like_PKD"/>
    <property type="match status" value="1"/>
</dbReference>
<feature type="compositionally biased region" description="Basic and acidic residues" evidence="1">
    <location>
        <begin position="1597"/>
        <end position="1632"/>
    </location>
</feature>
<feature type="transmembrane region" description="Helical" evidence="2">
    <location>
        <begin position="1961"/>
        <end position="1982"/>
    </location>
</feature>
<sequence>MSNTRMKKKVLSLALATITAFTTLPGSMGTIDVLAKEDKATSQTKATEEADGSYTLSNDYFSVNIGKYGQIRKLYIVGDKYPTNYVMNEENAPAQGASSTHQWMGELMLATKFGDGEYKEGYTSQSDSDRTITLKDNKVIVTYGGKATEAKGINGYQVKETYTLVNDRIKWDIEIENKSDEVLTVGDLGLPITFNEYWSGGDEIYETRVVDHSFVGKNSSYIYATRPSGQGQYVLLTPDDATDASFEYQDHWRVEERAANEKSWCQDQDGWASGLNVFYIHSDVIKKTNRGYLDNTSLKLKKGESKKYSFDFSPVDNEEDMKSTLYEEGIIDAVAVPGMTFAKNMPAKMYLHTKYAAKDLKVNIKCPHELNLFDDNKNSVSNNLPCEKSEAGTYAKYESTKLIDGEQYHIYDIAFDDLGQNDVVVSYDNGTKETELQFYIMDDVSAALNTHSQFMIDKTQWDAEGELYDKVFDDWMMDTKSKRGVFNGYWGWGDDWGLTHGEYIAEKNVYIPVEKEITSIDEYLDTAIWHGLMQEHQEDYLIHDFQMKEPNDTPTYRGYAYPHIYNTYYSMYKIASKYPDIVEYIEDKDTYLLRAYNIMKALYTDGVYYNWSTGVMGELTTPDIIGSLKAEGYTDEAAEIEDIMARKYKNFSSTKYPYGSEYSYDNTGEEAVYTLAKLNLGTDEANALSMMQKIDLKTRACRGLQPVWYHYANPTTICGESWWNFQYTAALAGYCMDDYLRLENNGLNSVDSAKAERVNYAAKLANLTCINSGQIDADPENIGTVAWTYQSEMGNLGGQGTGGGKIHNGWRQMAGEADLGLFGALQILSADVATDPVFGLFGYGCNVVDNGDSYSIKPLDGLNTRLNLIDDGCYVELDRDRYVNAIITKDCSDVKLTVTNLEKTEHNTDINLTGFADGCYTILVDGKERGTFKAAKNQTVTVSVPLGKKDTSEVEFKIGAAAKNTAPTVDAGNDIETYLPEVDGIDEATIVIDFNLSANQENGTRLIEFGDLDENYLYVSFKGNNQLSIAATDMKSKKLKTVDTVYAIAPEYDKKLVLTNDNGNIAAYLDGDKIATLDSGFVFSDLGDAQRNYLGRSHEESISFLNGKIKGFSMYSKAFDEEEVSKLFGDLKDREIVSIKDAAVVTKINDAPKLPKEVSALYSDGVYRNVEVKWDEVSAESYGAKGVFTVEGSVDKSTVKAKANVVVVDGKEVNLAAYATPSAIVNTPQDLGGVAGLNDGYDPSASNDTSHGVWHNWLGGAQGAPAWVTYTWDDEVVITGQDAYYFKDNGGNFSPAAVKLEYLEGDEWKECDIVEGLGTELDKYNTTTIKPIQTTALRMTLNPKTLGCGVIEWKVYGFKEGAVDKSGLNSAISRAEKIDPFFVKSGYADMKSVLAEAKELVTKMGVSQKELDEMTDRLNSAVNSLDMDTNLALDASVSTSYVSSWETLGAVNDGVSSSASMEKPATGAYGSWGNTSEYETITYTWDKKIGISKSAIYFWKDNDSEEVVGIQFPKNYTISYKDGDDWKEVKDASGYGLEADKYNVTSFKPVMTDGLRIQLNKKEANNSGVGVIEWAVLGGEPVEEELEELEKEDVEELLEKDVESEEKKEEKDSDIEEASKVPAEEATEKDAETTEENTDEVESVTAEDSKLKVTTDEVVPEEKLTELEVATGTNLLLGAVATTRLRASAIDDGYPNSSLEYKWTVKSKPNNAAVAIDKDNQAITDVSFNQAGNYVLTLTVSDGELSASDDIKIKVSNSDKLPEKLCEYDFAEKSLDKKARLVKDINDTGYDSSYSYNPNPVFAAVDGVSFIDMAGGFCGYVKLTDELTKGKIKEDKTKEPIINPVNPFKPSQGGSTGTTPVNHEVNKAVSPAKDITVVDTPKVPAAGNNKVAKTTDKVKAANSSKQKPEAESSVDEKLENSKDSTLEDSAESTLDENNEQSEEIISDEETPTTGEKKDSNAILILILIALALILVSGGYVVFAKILKKGNK</sequence>
<dbReference type="Gene3D" id="2.60.120.200">
    <property type="match status" value="1"/>
</dbReference>
<protein>
    <submittedName>
        <fullName evidence="5">Ig-like domain (Group 4)</fullName>
    </submittedName>
</protein>
<feature type="compositionally biased region" description="Acidic residues" evidence="1">
    <location>
        <begin position="1585"/>
        <end position="1596"/>
    </location>
</feature>
<keyword evidence="2" id="KW-0472">Membrane</keyword>